<dbReference type="Pfam" id="PF07660">
    <property type="entry name" value="STN"/>
    <property type="match status" value="1"/>
</dbReference>
<protein>
    <submittedName>
        <fullName evidence="14">Energy transducer TonB</fullName>
    </submittedName>
</protein>
<evidence type="ECO:0000256" key="10">
    <source>
        <dbReference type="ARBA" id="ARBA00023237"/>
    </source>
</evidence>
<comment type="subcellular location">
    <subcellularLocation>
        <location evidence="1 11">Cell outer membrane</location>
        <topology evidence="1 11">Multi-pass membrane protein</topology>
    </subcellularLocation>
</comment>
<evidence type="ECO:0000256" key="12">
    <source>
        <dbReference type="RuleBase" id="RU003357"/>
    </source>
</evidence>
<dbReference type="SUPFAM" id="SSF56935">
    <property type="entry name" value="Porins"/>
    <property type="match status" value="1"/>
</dbReference>
<feature type="domain" description="Secretin/TonB short N-terminal" evidence="13">
    <location>
        <begin position="30"/>
        <end position="81"/>
    </location>
</feature>
<dbReference type="PROSITE" id="PS52016">
    <property type="entry name" value="TONB_DEPENDENT_REC_3"/>
    <property type="match status" value="1"/>
</dbReference>
<sequence length="749" mass="81657">MAQAATEVDFDLPAAPLEQSLNALANQSDAQILFSSDIAAGKQTPALRGRYTTSDALQRLLGNSGLKVQQQDEHTYIVVPDVAAAPRPAPAAPLELAPIMVSGEKISRTLAQTQSSVVVETAESMRAHGDRDIGSVFSRTPGVYTQAGNENWGIRGVPVSGFDDQGPATLNGAVSVYVDGAQQPNRALTLSPMSMWDVEQVEVLLGPQSTTQGRNSLAGAVVIQTRNPTFEPTFSAQTNAGSYGESGAAVAGGGALIDGVIAGRVAVDYQDGDGYIDNITTGSDANPNRNKNARGKLLILPNDDLDVLLTYAHHNSQQGDNSILRSNNDVQYYKIASNTKAFDKLQQNTATAKADYRLDEAFSLTSLTTGTQSDYQSRLDFDQTATRDQEVARTQETHLFSQELRLAYEGDNLRGFAGAYYGRTSNAYHDRLSNNGNLLGTVKGYTRIHNKAVFGELNWTFAPDWTLITGLRYDNEQNDTDVEQDDFSSPGQVSKTFNALLPKLGLDYQFAADQYLGFMVQKGYRGGGVNVRAGGGHADYDPEYTINYELSYRGSWLDDSLRARANLYYTDWKDQQVSMLDNAGDFFQVYNAANSTIRGLELFVEQDLTSRLQVNAGLAYTDGRYGDFVFGDGDDLSGESFLYAPKYKVSVGGSYRFDNGLKVTSDVIYQEGSPSQYEFDASGDVIHTRRSDDFVLVNLNAEYELIKGLAVSGYVKNLFDKEYVTNNRGGDIIDVGAPRTVGLVLHYDL</sequence>
<evidence type="ECO:0000259" key="13">
    <source>
        <dbReference type="SMART" id="SM00965"/>
    </source>
</evidence>
<dbReference type="EMBL" id="PPXG01000005">
    <property type="protein sequence ID" value="POH82605.1"/>
    <property type="molecule type" value="Genomic_DNA"/>
</dbReference>
<dbReference type="GO" id="GO:0009279">
    <property type="term" value="C:cell outer membrane"/>
    <property type="evidence" value="ECO:0007669"/>
    <property type="project" value="UniProtKB-SubCell"/>
</dbReference>
<dbReference type="Proteomes" id="UP000237068">
    <property type="component" value="Unassembled WGS sequence"/>
</dbReference>
<evidence type="ECO:0000256" key="9">
    <source>
        <dbReference type="ARBA" id="ARBA00023136"/>
    </source>
</evidence>
<keyword evidence="7" id="KW-0406">Ion transport</keyword>
<accession>A0A2S4AM94</accession>
<dbReference type="Pfam" id="PF00593">
    <property type="entry name" value="TonB_dep_Rec_b-barrel"/>
    <property type="match status" value="1"/>
</dbReference>
<dbReference type="Pfam" id="PF07715">
    <property type="entry name" value="Plug"/>
    <property type="match status" value="1"/>
</dbReference>
<dbReference type="SMART" id="SM00965">
    <property type="entry name" value="STN"/>
    <property type="match status" value="1"/>
</dbReference>
<name>A0A2S4AM94_STUST</name>
<evidence type="ECO:0000256" key="8">
    <source>
        <dbReference type="ARBA" id="ARBA00023077"/>
    </source>
</evidence>
<evidence type="ECO:0000256" key="11">
    <source>
        <dbReference type="PROSITE-ProRule" id="PRU01360"/>
    </source>
</evidence>
<keyword evidence="10 11" id="KW-0998">Cell outer membrane</keyword>
<evidence type="ECO:0000313" key="14">
    <source>
        <dbReference type="EMBL" id="POH82605.1"/>
    </source>
</evidence>
<evidence type="ECO:0000256" key="1">
    <source>
        <dbReference type="ARBA" id="ARBA00004571"/>
    </source>
</evidence>
<dbReference type="InterPro" id="IPR011662">
    <property type="entry name" value="Secretin/TonB_short_N"/>
</dbReference>
<dbReference type="Gene3D" id="2.40.170.20">
    <property type="entry name" value="TonB-dependent receptor, beta-barrel domain"/>
    <property type="match status" value="1"/>
</dbReference>
<evidence type="ECO:0000256" key="7">
    <source>
        <dbReference type="ARBA" id="ARBA00023065"/>
    </source>
</evidence>
<proteinExistence type="inferred from homology"/>
<dbReference type="InterPro" id="IPR012910">
    <property type="entry name" value="Plug_dom"/>
</dbReference>
<keyword evidence="6" id="KW-0408">Iron</keyword>
<keyword evidence="9 11" id="KW-0472">Membrane</keyword>
<dbReference type="OrthoDB" id="9760620at2"/>
<keyword evidence="3 11" id="KW-1134">Transmembrane beta strand</keyword>
<evidence type="ECO:0000256" key="4">
    <source>
        <dbReference type="ARBA" id="ARBA00022496"/>
    </source>
</evidence>
<keyword evidence="2 11" id="KW-0813">Transport</keyword>
<reference evidence="14 15" key="1">
    <citation type="submission" date="2018-01" db="EMBL/GenBank/DDBJ databases">
        <title>Denitrification phenotypes of diverse strains of Pseudomonas stutzeri.</title>
        <authorList>
            <person name="Milligan D.A."/>
            <person name="Bergaust L."/>
            <person name="Bakken L.R."/>
            <person name="Frostegard A."/>
        </authorList>
    </citation>
    <scope>NUCLEOTIDE SEQUENCE [LARGE SCALE GENOMIC DNA]</scope>
    <source>
        <strain evidence="14 15">24a13</strain>
    </source>
</reference>
<keyword evidence="4" id="KW-0410">Iron transport</keyword>
<comment type="caution">
    <text evidence="14">The sequence shown here is derived from an EMBL/GenBank/DDBJ whole genome shotgun (WGS) entry which is preliminary data.</text>
</comment>
<keyword evidence="5 11" id="KW-0812">Transmembrane</keyword>
<keyword evidence="8 12" id="KW-0798">TonB box</keyword>
<comment type="similarity">
    <text evidence="11 12">Belongs to the TonB-dependent receptor family.</text>
</comment>
<organism evidence="14 15">
    <name type="scientific">Stutzerimonas stutzeri</name>
    <name type="common">Pseudomonas stutzeri</name>
    <dbReference type="NCBI Taxonomy" id="316"/>
    <lineage>
        <taxon>Bacteria</taxon>
        <taxon>Pseudomonadati</taxon>
        <taxon>Pseudomonadota</taxon>
        <taxon>Gammaproteobacteria</taxon>
        <taxon>Pseudomonadales</taxon>
        <taxon>Pseudomonadaceae</taxon>
        <taxon>Stutzerimonas</taxon>
    </lineage>
</organism>
<evidence type="ECO:0000256" key="3">
    <source>
        <dbReference type="ARBA" id="ARBA00022452"/>
    </source>
</evidence>
<dbReference type="PANTHER" id="PTHR32552">
    <property type="entry name" value="FERRICHROME IRON RECEPTOR-RELATED"/>
    <property type="match status" value="1"/>
</dbReference>
<dbReference type="AlphaFoldDB" id="A0A2S4AM94"/>
<evidence type="ECO:0000313" key="15">
    <source>
        <dbReference type="Proteomes" id="UP000237068"/>
    </source>
</evidence>
<dbReference type="GO" id="GO:0006826">
    <property type="term" value="P:iron ion transport"/>
    <property type="evidence" value="ECO:0007669"/>
    <property type="project" value="UniProtKB-KW"/>
</dbReference>
<evidence type="ECO:0000256" key="5">
    <source>
        <dbReference type="ARBA" id="ARBA00022692"/>
    </source>
</evidence>
<evidence type="ECO:0000256" key="6">
    <source>
        <dbReference type="ARBA" id="ARBA00023004"/>
    </source>
</evidence>
<dbReference type="PANTHER" id="PTHR32552:SF81">
    <property type="entry name" value="TONB-DEPENDENT OUTER MEMBRANE RECEPTOR"/>
    <property type="match status" value="1"/>
</dbReference>
<dbReference type="InterPro" id="IPR036942">
    <property type="entry name" value="Beta-barrel_TonB_sf"/>
</dbReference>
<dbReference type="InterPro" id="IPR039426">
    <property type="entry name" value="TonB-dep_rcpt-like"/>
</dbReference>
<evidence type="ECO:0000256" key="2">
    <source>
        <dbReference type="ARBA" id="ARBA00022448"/>
    </source>
</evidence>
<dbReference type="CDD" id="cd01347">
    <property type="entry name" value="ligand_gated_channel"/>
    <property type="match status" value="1"/>
</dbReference>
<dbReference type="InterPro" id="IPR000531">
    <property type="entry name" value="Beta-barrel_TonB"/>
</dbReference>
<gene>
    <name evidence="14" type="ORF">CXK91_12950</name>
</gene>
<dbReference type="Gene3D" id="3.55.50.30">
    <property type="match status" value="1"/>
</dbReference>